<gene>
    <name evidence="2" type="ORF">P5X88_02580</name>
</gene>
<dbReference type="Proteomes" id="UP001159179">
    <property type="component" value="Unassembled WGS sequence"/>
</dbReference>
<feature type="transmembrane region" description="Helical" evidence="1">
    <location>
        <begin position="35"/>
        <end position="52"/>
    </location>
</feature>
<keyword evidence="1" id="KW-1133">Transmembrane helix</keyword>
<keyword evidence="1" id="KW-0812">Transmembrane</keyword>
<reference evidence="2" key="1">
    <citation type="submission" date="2023-03" db="EMBL/GenBank/DDBJ databases">
        <title>Bacterial isolates from washroom surfaces on a university campus.</title>
        <authorList>
            <person name="Holman D.B."/>
            <person name="Gzyl K.E."/>
            <person name="Taheri A.E."/>
        </authorList>
    </citation>
    <scope>NUCLEOTIDE SEQUENCE</scope>
    <source>
        <strain evidence="2">RD03</strain>
    </source>
</reference>
<evidence type="ECO:0000313" key="3">
    <source>
        <dbReference type="Proteomes" id="UP001159179"/>
    </source>
</evidence>
<keyword evidence="1" id="KW-0472">Membrane</keyword>
<name>A0AAW6SRC1_9BACI</name>
<sequence>MKRFKNYGLWVAVAALVGMILADAGFNITPEKYDGYVTSILTVLVLAGIVSNPSKGKGFTDKDDEK</sequence>
<comment type="caution">
    <text evidence="2">The sequence shown here is derived from an EMBL/GenBank/DDBJ whole genome shotgun (WGS) entry which is preliminary data.</text>
</comment>
<feature type="transmembrane region" description="Helical" evidence="1">
    <location>
        <begin position="7"/>
        <end position="29"/>
    </location>
</feature>
<dbReference type="EMBL" id="JAROYP010000001">
    <property type="protein sequence ID" value="MDH5159803.1"/>
    <property type="molecule type" value="Genomic_DNA"/>
</dbReference>
<organism evidence="2 3">
    <name type="scientific">Heyndrickxia oleronia</name>
    <dbReference type="NCBI Taxonomy" id="38875"/>
    <lineage>
        <taxon>Bacteria</taxon>
        <taxon>Bacillati</taxon>
        <taxon>Bacillota</taxon>
        <taxon>Bacilli</taxon>
        <taxon>Bacillales</taxon>
        <taxon>Bacillaceae</taxon>
        <taxon>Heyndrickxia</taxon>
    </lineage>
</organism>
<accession>A0AAW6SRC1</accession>
<evidence type="ECO:0000313" key="2">
    <source>
        <dbReference type="EMBL" id="MDH5159803.1"/>
    </source>
</evidence>
<dbReference type="RefSeq" id="WP_180213913.1">
    <property type="nucleotide sequence ID" value="NZ_JAROYP010000001.1"/>
</dbReference>
<proteinExistence type="predicted"/>
<dbReference type="AlphaFoldDB" id="A0AAW6SRC1"/>
<evidence type="ECO:0000256" key="1">
    <source>
        <dbReference type="SAM" id="Phobius"/>
    </source>
</evidence>
<protein>
    <submittedName>
        <fullName evidence="2">Holin</fullName>
    </submittedName>
</protein>